<dbReference type="AlphaFoldDB" id="F2IWE3"/>
<organism evidence="2 3">
    <name type="scientific">Polymorphum gilvum (strain LMG 25793 / CGMCC 1.9160 / SL003B-26A1)</name>
    <dbReference type="NCBI Taxonomy" id="991905"/>
    <lineage>
        <taxon>Bacteria</taxon>
        <taxon>Pseudomonadati</taxon>
        <taxon>Pseudomonadota</taxon>
        <taxon>Alphaproteobacteria</taxon>
        <taxon>Rhodobacterales</taxon>
        <taxon>Paracoccaceae</taxon>
        <taxon>Polymorphum</taxon>
    </lineage>
</organism>
<dbReference type="EMBL" id="CP002568">
    <property type="protein sequence ID" value="ADZ69242.1"/>
    <property type="molecule type" value="Genomic_DNA"/>
</dbReference>
<dbReference type="Proteomes" id="UP000008130">
    <property type="component" value="Chromosome"/>
</dbReference>
<dbReference type="InterPro" id="IPR025282">
    <property type="entry name" value="DUF4214"/>
</dbReference>
<feature type="domain" description="DUF4214" evidence="1">
    <location>
        <begin position="2"/>
        <end position="52"/>
    </location>
</feature>
<dbReference type="STRING" id="991905.SL003B_0812"/>
<evidence type="ECO:0000259" key="1">
    <source>
        <dbReference type="Pfam" id="PF13946"/>
    </source>
</evidence>
<dbReference type="KEGG" id="pgv:SL003B_0812"/>
<protein>
    <recommendedName>
        <fullName evidence="1">DUF4214 domain-containing protein</fullName>
    </recommendedName>
</protein>
<proteinExistence type="predicted"/>
<name>F2IWE3_POLGS</name>
<dbReference type="HOGENOM" id="CLU_1642181_0_0_5"/>
<sequence>MDNRELVRVFYRGILGREADAGGLDHWVSQLDGGASTLDIAAAIAGSPEAEARRNAASATDRQAAIDGEAARLFSTILPAKLTIIDIGAQNLDTERHIYQSLIDFDLVEKIVGFEPLEDKARYRNEHEPLADIRPYALGDGNEQTLYVNNFDATSSLYLCT</sequence>
<gene>
    <name evidence="2" type="ordered locus">SL003B_0812</name>
</gene>
<evidence type="ECO:0000313" key="3">
    <source>
        <dbReference type="Proteomes" id="UP000008130"/>
    </source>
</evidence>
<accession>F2IWE3</accession>
<reference evidence="2 3" key="1">
    <citation type="journal article" date="2011" name="J. Bacteriol.">
        <title>Complete genome sequence of Polymorphum gilvum SL003B-26A1T, a crude oil-degrading bacterium from oil-polluted saline soil.</title>
        <authorList>
            <person name="Li S.G."/>
            <person name="Tang Y.Q."/>
            <person name="Nie Y."/>
            <person name="Cai M."/>
            <person name="Wu X.L."/>
        </authorList>
    </citation>
    <scope>NUCLEOTIDE SEQUENCE [LARGE SCALE GENOMIC DNA]</scope>
    <source>
        <strain evidence="3">LMG 25793 / CGMCC 1.9160 / SL003B-26A1</strain>
    </source>
</reference>
<evidence type="ECO:0000313" key="2">
    <source>
        <dbReference type="EMBL" id="ADZ69242.1"/>
    </source>
</evidence>
<dbReference type="Pfam" id="PF13946">
    <property type="entry name" value="DUF4214"/>
    <property type="match status" value="1"/>
</dbReference>
<keyword evidence="3" id="KW-1185">Reference proteome</keyword>